<evidence type="ECO:0000313" key="2">
    <source>
        <dbReference type="Proteomes" id="UP000593579"/>
    </source>
</evidence>
<comment type="caution">
    <text evidence="1">The sequence shown here is derived from an EMBL/GenBank/DDBJ whole genome shotgun (WGS) entry which is preliminary data.</text>
</comment>
<dbReference type="EMBL" id="JABEZY010000001">
    <property type="protein sequence ID" value="MBA0733138.1"/>
    <property type="molecule type" value="Genomic_DNA"/>
</dbReference>
<proteinExistence type="predicted"/>
<dbReference type="AlphaFoldDB" id="A0A7J9BA43"/>
<dbReference type="Proteomes" id="UP000593579">
    <property type="component" value="Unassembled WGS sequence"/>
</dbReference>
<reference evidence="1 2" key="1">
    <citation type="journal article" date="2019" name="Genome Biol. Evol.">
        <title>Insights into the evolution of the New World diploid cottons (Gossypium, subgenus Houzingenia) based on genome sequencing.</title>
        <authorList>
            <person name="Grover C.E."/>
            <person name="Arick M.A. 2nd"/>
            <person name="Thrash A."/>
            <person name="Conover J.L."/>
            <person name="Sanders W.S."/>
            <person name="Peterson D.G."/>
            <person name="Frelichowski J.E."/>
            <person name="Scheffler J.A."/>
            <person name="Scheffler B.E."/>
            <person name="Wendel J.F."/>
        </authorList>
    </citation>
    <scope>NUCLEOTIDE SEQUENCE [LARGE SCALE GENOMIC DNA]</scope>
    <source>
        <strain evidence="1">5</strain>
        <tissue evidence="1">Leaf</tissue>
    </source>
</reference>
<gene>
    <name evidence="1" type="ORF">Gogos_017177</name>
</gene>
<accession>A0A7J9BA43</accession>
<keyword evidence="2" id="KW-1185">Reference proteome</keyword>
<name>A0A7J9BA43_GOSGO</name>
<sequence length="19" mass="2156">MFRKDTLQCMLGRAKRGGS</sequence>
<protein>
    <submittedName>
        <fullName evidence="1">Uncharacterized protein</fullName>
    </submittedName>
</protein>
<evidence type="ECO:0000313" key="1">
    <source>
        <dbReference type="EMBL" id="MBA0733138.1"/>
    </source>
</evidence>
<organism evidence="1 2">
    <name type="scientific">Gossypium gossypioides</name>
    <name type="common">Mexican cotton</name>
    <name type="synonym">Selera gossypioides</name>
    <dbReference type="NCBI Taxonomy" id="34282"/>
    <lineage>
        <taxon>Eukaryota</taxon>
        <taxon>Viridiplantae</taxon>
        <taxon>Streptophyta</taxon>
        <taxon>Embryophyta</taxon>
        <taxon>Tracheophyta</taxon>
        <taxon>Spermatophyta</taxon>
        <taxon>Magnoliopsida</taxon>
        <taxon>eudicotyledons</taxon>
        <taxon>Gunneridae</taxon>
        <taxon>Pentapetalae</taxon>
        <taxon>rosids</taxon>
        <taxon>malvids</taxon>
        <taxon>Malvales</taxon>
        <taxon>Malvaceae</taxon>
        <taxon>Malvoideae</taxon>
        <taxon>Gossypium</taxon>
    </lineage>
</organism>